<accession>A0A6A3KC38</accession>
<gene>
    <name evidence="1" type="ORF">PF011_g13677</name>
</gene>
<proteinExistence type="predicted"/>
<dbReference type="EMBL" id="QXFW01000854">
    <property type="protein sequence ID" value="KAE9001594.1"/>
    <property type="molecule type" value="Genomic_DNA"/>
</dbReference>
<reference evidence="1 2" key="1">
    <citation type="submission" date="2018-09" db="EMBL/GenBank/DDBJ databases">
        <title>Genomic investigation of the strawberry pathogen Phytophthora fragariae indicates pathogenicity is determined by transcriptional variation in three key races.</title>
        <authorList>
            <person name="Adams T.M."/>
            <person name="Armitage A.D."/>
            <person name="Sobczyk M.K."/>
            <person name="Bates H.J."/>
            <person name="Dunwell J.M."/>
            <person name="Nellist C.F."/>
            <person name="Harrison R.J."/>
        </authorList>
    </citation>
    <scope>NUCLEOTIDE SEQUENCE [LARGE SCALE GENOMIC DNA]</scope>
    <source>
        <strain evidence="1 2">SCRP245</strain>
    </source>
</reference>
<evidence type="ECO:0000313" key="2">
    <source>
        <dbReference type="Proteomes" id="UP000460718"/>
    </source>
</evidence>
<evidence type="ECO:0000313" key="1">
    <source>
        <dbReference type="EMBL" id="KAE9001594.1"/>
    </source>
</evidence>
<protein>
    <submittedName>
        <fullName evidence="1">Uncharacterized protein</fullName>
    </submittedName>
</protein>
<organism evidence="1 2">
    <name type="scientific">Phytophthora fragariae</name>
    <dbReference type="NCBI Taxonomy" id="53985"/>
    <lineage>
        <taxon>Eukaryota</taxon>
        <taxon>Sar</taxon>
        <taxon>Stramenopiles</taxon>
        <taxon>Oomycota</taxon>
        <taxon>Peronosporomycetes</taxon>
        <taxon>Peronosporales</taxon>
        <taxon>Peronosporaceae</taxon>
        <taxon>Phytophthora</taxon>
    </lineage>
</organism>
<dbReference type="AlphaFoldDB" id="A0A6A3KC38"/>
<name>A0A6A3KC38_9STRA</name>
<comment type="caution">
    <text evidence="1">The sequence shown here is derived from an EMBL/GenBank/DDBJ whole genome shotgun (WGS) entry which is preliminary data.</text>
</comment>
<sequence length="152" mass="17191">MARTLTVSKVEATRTRQRQLLRQAAWTESAARFWHGQVVDMDGRLARLQLEDRPHPGVIIRFYDFQFGMFGLSILHFAPFGVQQQMTWLNAGGANMQNFSAAETAPRPPVASSMGDLVDAARMLCRYGQEFFAQPVRDVLEELLDFAQQLDG</sequence>
<dbReference type="Proteomes" id="UP000460718">
    <property type="component" value="Unassembled WGS sequence"/>
</dbReference>